<organism evidence="1">
    <name type="scientific">Cupriavidus taiwanensis</name>
    <dbReference type="NCBI Taxonomy" id="164546"/>
    <lineage>
        <taxon>Bacteria</taxon>
        <taxon>Pseudomonadati</taxon>
        <taxon>Pseudomonadota</taxon>
        <taxon>Betaproteobacteria</taxon>
        <taxon>Burkholderiales</taxon>
        <taxon>Burkholderiaceae</taxon>
        <taxon>Cupriavidus</taxon>
    </lineage>
</organism>
<sequence length="135" mass="14510">MLTRESPCTDTVMEQIASMISPQKVSRVGTVSAAARHRVAGSVAATCDSDLQVAAAIVLLGTAARLVRNSGGLQLRHLRVPSRDSFANVSPCPTLPPAGLPLEAKSTTPRHHYRRAREREFPGRYHPHLGQVPAV</sequence>
<evidence type="ECO:0000313" key="1">
    <source>
        <dbReference type="EMBL" id="SOY75463.1"/>
    </source>
</evidence>
<proteinExistence type="predicted"/>
<dbReference type="Proteomes" id="UP000256297">
    <property type="component" value="Plasmid CBM2589_p"/>
</dbReference>
<gene>
    <name evidence="1" type="ORF">CBM2589_P160013</name>
</gene>
<comment type="caution">
    <text evidence="1">The sequence shown here is derived from an EMBL/GenBank/DDBJ whole genome shotgun (WGS) entry which is preliminary data.</text>
</comment>
<dbReference type="AlphaFoldDB" id="A0A375CME1"/>
<accession>A0A375CME1</accession>
<dbReference type="EMBL" id="OFSP01000047">
    <property type="protein sequence ID" value="SOY75463.1"/>
    <property type="molecule type" value="Genomic_DNA"/>
</dbReference>
<protein>
    <submittedName>
        <fullName evidence="1">Uncharacterized protein</fullName>
    </submittedName>
</protein>
<reference evidence="1" key="1">
    <citation type="submission" date="2018-01" db="EMBL/GenBank/DDBJ databases">
        <authorList>
            <person name="Clerissi C."/>
        </authorList>
    </citation>
    <scope>NUCLEOTIDE SEQUENCE</scope>
    <source>
        <strain evidence="1">Cupriavidus taiwanensis STM 3521</strain>
    </source>
</reference>
<name>A0A375CME1_9BURK</name>